<proteinExistence type="predicted"/>
<evidence type="ECO:0000313" key="2">
    <source>
        <dbReference type="Proteomes" id="UP000594638"/>
    </source>
</evidence>
<sequence>MTSLQWLDVVALCRGHRGDDAAAGGMSAAPRFGKNLVEARSGTVMVFAAVEGNAGDGGSAKCARQPPLSLLLRDLNNSLIRLSVNLFFIQIPLTQSWREL</sequence>
<name>A0A8S0PFP4_OLEEU</name>
<reference evidence="1 2" key="1">
    <citation type="submission" date="2019-12" db="EMBL/GenBank/DDBJ databases">
        <authorList>
            <person name="Alioto T."/>
            <person name="Alioto T."/>
            <person name="Gomez Garrido J."/>
        </authorList>
    </citation>
    <scope>NUCLEOTIDE SEQUENCE [LARGE SCALE GENOMIC DNA]</scope>
</reference>
<comment type="caution">
    <text evidence="1">The sequence shown here is derived from an EMBL/GenBank/DDBJ whole genome shotgun (WGS) entry which is preliminary data.</text>
</comment>
<dbReference type="EMBL" id="CACTIH010000069">
    <property type="protein sequence ID" value="CAA2948286.1"/>
    <property type="molecule type" value="Genomic_DNA"/>
</dbReference>
<protein>
    <submittedName>
        <fullName evidence="1">Probable small nuclear ribonucleoprotein G</fullName>
    </submittedName>
</protein>
<gene>
    <name evidence="1" type="ORF">OLEA9_A000205</name>
</gene>
<dbReference type="GO" id="GO:1990904">
    <property type="term" value="C:ribonucleoprotein complex"/>
    <property type="evidence" value="ECO:0007669"/>
    <property type="project" value="UniProtKB-KW"/>
</dbReference>
<dbReference type="Gramene" id="OE9A000205T1">
    <property type="protein sequence ID" value="OE9A000205C1"/>
    <property type="gene ID" value="OE9A000205"/>
</dbReference>
<keyword evidence="2" id="KW-1185">Reference proteome</keyword>
<accession>A0A8S0PFP4</accession>
<organism evidence="1 2">
    <name type="scientific">Olea europaea subsp. europaea</name>
    <dbReference type="NCBI Taxonomy" id="158383"/>
    <lineage>
        <taxon>Eukaryota</taxon>
        <taxon>Viridiplantae</taxon>
        <taxon>Streptophyta</taxon>
        <taxon>Embryophyta</taxon>
        <taxon>Tracheophyta</taxon>
        <taxon>Spermatophyta</taxon>
        <taxon>Magnoliopsida</taxon>
        <taxon>eudicotyledons</taxon>
        <taxon>Gunneridae</taxon>
        <taxon>Pentapetalae</taxon>
        <taxon>asterids</taxon>
        <taxon>lamiids</taxon>
        <taxon>Lamiales</taxon>
        <taxon>Oleaceae</taxon>
        <taxon>Oleeae</taxon>
        <taxon>Olea</taxon>
    </lineage>
</organism>
<evidence type="ECO:0000313" key="1">
    <source>
        <dbReference type="EMBL" id="CAA2948286.1"/>
    </source>
</evidence>
<keyword evidence="1" id="KW-0687">Ribonucleoprotein</keyword>
<dbReference type="Proteomes" id="UP000594638">
    <property type="component" value="Unassembled WGS sequence"/>
</dbReference>
<dbReference type="AlphaFoldDB" id="A0A8S0PFP4"/>